<evidence type="ECO:0000313" key="1">
    <source>
        <dbReference type="EMBL" id="QHS80551.1"/>
    </source>
</evidence>
<sequence>MEKEYLIIDNHLSKNGNVTTELKESDGKLIVKQFSGTNTDNFIIKKFNNKRLEFSFFKLNGIYYININSFHIIDYKRFINIEHITKEDENVRIKNPFIGDILLLNCDVDIVYKALRIMADWMKNKKSIFRDFLYFLFH</sequence>
<proteinExistence type="predicted"/>
<dbReference type="AlphaFoldDB" id="A0A6C0AMH5"/>
<reference evidence="1" key="1">
    <citation type="journal article" date="2020" name="Nature">
        <title>Giant virus diversity and host interactions through global metagenomics.</title>
        <authorList>
            <person name="Schulz F."/>
            <person name="Roux S."/>
            <person name="Paez-Espino D."/>
            <person name="Jungbluth S."/>
            <person name="Walsh D.A."/>
            <person name="Denef V.J."/>
            <person name="McMahon K.D."/>
            <person name="Konstantinidis K.T."/>
            <person name="Eloe-Fadrosh E.A."/>
            <person name="Kyrpides N.C."/>
            <person name="Woyke T."/>
        </authorList>
    </citation>
    <scope>NUCLEOTIDE SEQUENCE</scope>
    <source>
        <strain evidence="1">GVMAG-S-1091796-13</strain>
    </source>
</reference>
<organism evidence="1">
    <name type="scientific">viral metagenome</name>
    <dbReference type="NCBI Taxonomy" id="1070528"/>
    <lineage>
        <taxon>unclassified sequences</taxon>
        <taxon>metagenomes</taxon>
        <taxon>organismal metagenomes</taxon>
    </lineage>
</organism>
<accession>A0A6C0AMH5</accession>
<name>A0A6C0AMH5_9ZZZZ</name>
<protein>
    <submittedName>
        <fullName evidence="1">Uncharacterized protein</fullName>
    </submittedName>
</protein>
<dbReference type="EMBL" id="MN740714">
    <property type="protein sequence ID" value="QHS80551.1"/>
    <property type="molecule type" value="Genomic_DNA"/>
</dbReference>